<proteinExistence type="predicted"/>
<dbReference type="EMBL" id="SDEE01001776">
    <property type="protein sequence ID" value="RXW11579.1"/>
    <property type="molecule type" value="Genomic_DNA"/>
</dbReference>
<evidence type="ECO:0000313" key="1">
    <source>
        <dbReference type="EMBL" id="RXW11579.1"/>
    </source>
</evidence>
<dbReference type="STRING" id="2316362.A0A4Q2CYP7"/>
<dbReference type="Proteomes" id="UP000290288">
    <property type="component" value="Unassembled WGS sequence"/>
</dbReference>
<name>A0A4Q2CYP7_9AGAR</name>
<gene>
    <name evidence="1" type="ORF">EST38_g14275</name>
</gene>
<reference evidence="1 2" key="1">
    <citation type="submission" date="2019-01" db="EMBL/GenBank/DDBJ databases">
        <title>Draft genome sequence of Psathyrella aberdarensis IHI B618.</title>
        <authorList>
            <person name="Buettner E."/>
            <person name="Kellner H."/>
        </authorList>
    </citation>
    <scope>NUCLEOTIDE SEQUENCE [LARGE SCALE GENOMIC DNA]</scope>
    <source>
        <strain evidence="1 2">IHI B618</strain>
    </source>
</reference>
<dbReference type="AlphaFoldDB" id="A0A4Q2CYP7"/>
<organism evidence="1 2">
    <name type="scientific">Candolleomyces aberdarensis</name>
    <dbReference type="NCBI Taxonomy" id="2316362"/>
    <lineage>
        <taxon>Eukaryota</taxon>
        <taxon>Fungi</taxon>
        <taxon>Dikarya</taxon>
        <taxon>Basidiomycota</taxon>
        <taxon>Agaricomycotina</taxon>
        <taxon>Agaricomycetes</taxon>
        <taxon>Agaricomycetidae</taxon>
        <taxon>Agaricales</taxon>
        <taxon>Agaricineae</taxon>
        <taxon>Psathyrellaceae</taxon>
        <taxon>Candolleomyces</taxon>
    </lineage>
</organism>
<evidence type="ECO:0000313" key="2">
    <source>
        <dbReference type="Proteomes" id="UP000290288"/>
    </source>
</evidence>
<accession>A0A4Q2CYP7</accession>
<sequence length="221" mass="25151">MSGMERIWTKLLHEEEMNASDYIVNDLSRSDLPVCEDWDGVDYVTPPSGTLLSAKDWTMRWIPHLYPDVGPRWLQYANTVKMLCEVSEIPGPKDCFEMYSTTQYTAPVVWEDAEQRYSAYRRAVKDYRRKGGIWGMRDIMMCFDEGITKIEKLWRALSLRESLGLPTRVPVRIATTGLIEAVDYDFGQPDGVDPIAFCEEGCTFPGDDTGVIFACTGVDFA</sequence>
<comment type="caution">
    <text evidence="1">The sequence shown here is derived from an EMBL/GenBank/DDBJ whole genome shotgun (WGS) entry which is preliminary data.</text>
</comment>
<keyword evidence="2" id="KW-1185">Reference proteome</keyword>
<protein>
    <submittedName>
        <fullName evidence="1">Uncharacterized protein</fullName>
    </submittedName>
</protein>